<evidence type="ECO:0000313" key="1">
    <source>
        <dbReference type="EMBL" id="ATY70262.1"/>
    </source>
</evidence>
<protein>
    <submittedName>
        <fullName evidence="1">GrBNV gp62-like protein</fullName>
    </submittedName>
</protein>
<dbReference type="Proteomes" id="UP000289333">
    <property type="component" value="Segment"/>
</dbReference>
<name>A0A2H4T2W4_9VIRU</name>
<dbReference type="EMBL" id="KY457233">
    <property type="protein sequence ID" value="ATY70262.1"/>
    <property type="molecule type" value="Genomic_DNA"/>
</dbReference>
<organism evidence="1">
    <name type="scientific">Tomelloso virus</name>
    <dbReference type="NCBI Taxonomy" id="2053981"/>
    <lineage>
        <taxon>Viruses</taxon>
        <taxon>Viruses incertae sedis</taxon>
        <taxon>Naldaviricetes</taxon>
        <taxon>Lefavirales</taxon>
        <taxon>Nudiviridae</taxon>
        <taxon>Alphanudivirus</taxon>
        <taxon>Alphanudivirus alterdromelanogasteris</taxon>
    </lineage>
</organism>
<proteinExistence type="predicted"/>
<keyword evidence="2" id="KW-1185">Reference proteome</keyword>
<accession>A0A2H4T2W4</accession>
<sequence length="107" mass="12531">MAKCNFTSDFIPMPQTKFEVLPINEGYKVKIYTSSDEIESIRAEFETLYNQKYTHVMNMPGDFNQILCTAKHYKIICLDRRLVKHVSEFCSRRQLLCSADEELNAIQ</sequence>
<dbReference type="GeneID" id="41701443"/>
<dbReference type="OrthoDB" id="26654at10239"/>
<dbReference type="RefSeq" id="YP_009553446.1">
    <property type="nucleotide sequence ID" value="NC_040789.1"/>
</dbReference>
<reference evidence="1" key="1">
    <citation type="journal article" date="2021" name="Virus">
        <title>The discovery, distribution and diversity of DNA viruses associated with Drosophila melanogaster in Europe.</title>
        <authorList>
            <person name="Wallace M.A."/>
            <person name="Coffman K.A."/>
            <person name="Gilbert C."/>
            <person name="Ravindran S."/>
            <person name="Albery G.F."/>
            <person name="Abbott J."/>
            <person name="Argyridou E."/>
            <person name="Bellosta P."/>
            <person name="Betancourt A.J."/>
            <person name="Colinet H."/>
            <person name="Eric K."/>
            <person name="Glaser-Schmitt A."/>
            <person name="Grath S."/>
            <person name="Jelic M."/>
            <person name="Kankare M."/>
            <person name="Kozeretska I."/>
            <person name="Loeschcke V."/>
            <person name="Montchamp-Moreau C."/>
            <person name="Ometto L."/>
            <person name="Onder B.S."/>
            <person name="Orengo D.J."/>
            <person name="Parsch J."/>
            <person name="Pascual M."/>
            <person name="Patenkovic A."/>
            <person name="Puerma E."/>
            <person name="Ritchie M.G."/>
            <person name="Rota-Stabelli O."/>
            <person name="Schou M.F."/>
            <person name="Serga S.V."/>
            <person name="Stamenkovic-Radak M."/>
            <person name="Tanaskovic M."/>
            <person name="Veselinovic M.S."/>
            <person name="Vieira J."/>
            <person name="Vieira C.P."/>
            <person name="Kapun M."/>
            <person name="Flatt T."/>
            <person name="Gonzalez J."/>
            <person name="Staubach F."/>
            <person name="Obbard D.J."/>
        </authorList>
    </citation>
    <scope>NUCLEOTIDE SEQUENCE</scope>
    <source>
        <strain evidence="1">DrosEU28 Tomelloso 2015</strain>
    </source>
</reference>
<dbReference type="KEGG" id="vg:41701443"/>
<evidence type="ECO:0000313" key="2">
    <source>
        <dbReference type="Proteomes" id="UP000289333"/>
    </source>
</evidence>